<reference evidence="2 3" key="1">
    <citation type="submission" date="2023-10" db="EMBL/GenBank/DDBJ databases">
        <title>The complete genome sequence of Methanoculleus palmolei DSM 4273.</title>
        <authorList>
            <person name="Lai S.-J."/>
            <person name="You Y.-T."/>
            <person name="Chen S.-C."/>
        </authorList>
    </citation>
    <scope>NUCLEOTIDE SEQUENCE [LARGE SCALE GENOMIC DNA]</scope>
    <source>
        <strain evidence="2 3">DSM 4273</strain>
    </source>
</reference>
<name>A0ABD8AA09_9EURY</name>
<evidence type="ECO:0000313" key="2">
    <source>
        <dbReference type="EMBL" id="WOX56348.1"/>
    </source>
</evidence>
<keyword evidence="3" id="KW-1185">Reference proteome</keyword>
<sequence length="86" mass="9281">MRHLTLTLFVGAARNRVAFDVHYLDDGHWIILAHGGKTAVPIPATVENARLRAGVPRVLQDGTITLRARGPPDDGGAAPVRPSRPR</sequence>
<dbReference type="Proteomes" id="UP001626603">
    <property type="component" value="Chromosome"/>
</dbReference>
<proteinExistence type="predicted"/>
<gene>
    <name evidence="2" type="ORF">R6Y95_03180</name>
</gene>
<organism evidence="2 3">
    <name type="scientific">Methanoculleus palmolei</name>
    <dbReference type="NCBI Taxonomy" id="72612"/>
    <lineage>
        <taxon>Archaea</taxon>
        <taxon>Methanobacteriati</taxon>
        <taxon>Methanobacteriota</taxon>
        <taxon>Stenosarchaea group</taxon>
        <taxon>Methanomicrobia</taxon>
        <taxon>Methanomicrobiales</taxon>
        <taxon>Methanomicrobiaceae</taxon>
        <taxon>Methanoculleus</taxon>
    </lineage>
</organism>
<dbReference type="EMBL" id="CP137641">
    <property type="protein sequence ID" value="WOX56348.1"/>
    <property type="molecule type" value="Genomic_DNA"/>
</dbReference>
<feature type="region of interest" description="Disordered" evidence="1">
    <location>
        <begin position="63"/>
        <end position="86"/>
    </location>
</feature>
<dbReference type="AlphaFoldDB" id="A0ABD8AA09"/>
<evidence type="ECO:0000256" key="1">
    <source>
        <dbReference type="SAM" id="MobiDB-lite"/>
    </source>
</evidence>
<accession>A0ABD8AA09</accession>
<evidence type="ECO:0000313" key="3">
    <source>
        <dbReference type="Proteomes" id="UP001626603"/>
    </source>
</evidence>
<protein>
    <submittedName>
        <fullName evidence="2">Uncharacterized protein</fullName>
    </submittedName>
</protein>